<keyword evidence="2" id="KW-1185">Reference proteome</keyword>
<proteinExistence type="predicted"/>
<dbReference type="EMBL" id="BAFN01000001">
    <property type="protein sequence ID" value="GAN32782.1"/>
    <property type="molecule type" value="Genomic_DNA"/>
</dbReference>
<evidence type="ECO:0000313" key="2">
    <source>
        <dbReference type="Proteomes" id="UP000032309"/>
    </source>
</evidence>
<evidence type="ECO:0000313" key="1">
    <source>
        <dbReference type="EMBL" id="GAN32782.1"/>
    </source>
</evidence>
<organism evidence="1 2">
    <name type="scientific">Candidatus Brocadia sinica JPN1</name>
    <dbReference type="NCBI Taxonomy" id="1197129"/>
    <lineage>
        <taxon>Bacteria</taxon>
        <taxon>Pseudomonadati</taxon>
        <taxon>Planctomycetota</taxon>
        <taxon>Candidatus Brocadiia</taxon>
        <taxon>Candidatus Brocadiales</taxon>
        <taxon>Candidatus Brocadiaceae</taxon>
        <taxon>Candidatus Brocadia</taxon>
    </lineage>
</organism>
<protein>
    <submittedName>
        <fullName evidence="1">Uncharacterized conserved protein</fullName>
    </submittedName>
</protein>
<sequence length="75" mass="8660">MTTHVVLAYREEERCFDFALIEELAESRDAESRPPERVNINSEANFCRHIHIPGNTAVRSFWSSTSVAIARIYFT</sequence>
<reference evidence="2" key="1">
    <citation type="journal article" date="2015" name="Genome Announc.">
        <title>Draft Genome Sequence of an Anaerobic Ammonium-Oxidizing Bacterium, "Candidatus Brocadia sinica".</title>
        <authorList>
            <person name="Oshiki M."/>
            <person name="Shinyako-Hata K."/>
            <person name="Satoh H."/>
            <person name="Okabe S."/>
        </authorList>
    </citation>
    <scope>NUCLEOTIDE SEQUENCE [LARGE SCALE GENOMIC DNA]</scope>
    <source>
        <strain evidence="2">JPN1</strain>
    </source>
</reference>
<dbReference type="Proteomes" id="UP000032309">
    <property type="component" value="Unassembled WGS sequence"/>
</dbReference>
<gene>
    <name evidence="1" type="ORF">BROSI_A1297</name>
</gene>
<name>A0ABQ0JVL5_9BACT</name>
<comment type="caution">
    <text evidence="1">The sequence shown here is derived from an EMBL/GenBank/DDBJ whole genome shotgun (WGS) entry which is preliminary data.</text>
</comment>
<accession>A0ABQ0JVL5</accession>